<evidence type="ECO:0000313" key="2">
    <source>
        <dbReference type="Proteomes" id="UP000639643"/>
    </source>
</evidence>
<proteinExistence type="predicted"/>
<gene>
    <name evidence="1" type="ORF">CMUS01_07702</name>
</gene>
<protein>
    <submittedName>
        <fullName evidence="1">Uncharacterized protein</fullName>
    </submittedName>
</protein>
<dbReference type="AlphaFoldDB" id="A0A8H6KFJ0"/>
<keyword evidence="2" id="KW-1185">Reference proteome</keyword>
<comment type="caution">
    <text evidence="1">The sequence shown here is derived from an EMBL/GenBank/DDBJ whole genome shotgun (WGS) entry which is preliminary data.</text>
</comment>
<accession>A0A8H6KFJ0</accession>
<dbReference type="EMBL" id="WIGM01000282">
    <property type="protein sequence ID" value="KAF6830542.1"/>
    <property type="molecule type" value="Genomic_DNA"/>
</dbReference>
<sequence>MRTFATGVMGGTQRVNDAGRGRHLGKLSSISTTLPRSHRVIPTPAAVPISATCREIWIGMEAWRDRIRGAVAPSERIIAGFLGTERILRQSKLPRGAVLQAVVQGRRAAPSAIRGFAKQ</sequence>
<organism evidence="1 2">
    <name type="scientific">Colletotrichum musicola</name>
    <dbReference type="NCBI Taxonomy" id="2175873"/>
    <lineage>
        <taxon>Eukaryota</taxon>
        <taxon>Fungi</taxon>
        <taxon>Dikarya</taxon>
        <taxon>Ascomycota</taxon>
        <taxon>Pezizomycotina</taxon>
        <taxon>Sordariomycetes</taxon>
        <taxon>Hypocreomycetidae</taxon>
        <taxon>Glomerellales</taxon>
        <taxon>Glomerellaceae</taxon>
        <taxon>Colletotrichum</taxon>
        <taxon>Colletotrichum orchidearum species complex</taxon>
    </lineage>
</organism>
<reference evidence="1" key="1">
    <citation type="journal article" date="2020" name="Phytopathology">
        <title>Genome Sequence Resources of Colletotrichum truncatum, C. plurivorum, C. musicola, and C. sojae: Four Species Pathogenic to Soybean (Glycine max).</title>
        <authorList>
            <person name="Rogerio F."/>
            <person name="Boufleur T.R."/>
            <person name="Ciampi-Guillardi M."/>
            <person name="Sukno S.A."/>
            <person name="Thon M.R."/>
            <person name="Massola Junior N.S."/>
            <person name="Baroncelli R."/>
        </authorList>
    </citation>
    <scope>NUCLEOTIDE SEQUENCE</scope>
    <source>
        <strain evidence="1">LFN0074</strain>
    </source>
</reference>
<dbReference type="Proteomes" id="UP000639643">
    <property type="component" value="Unassembled WGS sequence"/>
</dbReference>
<name>A0A8H6KFJ0_9PEZI</name>
<evidence type="ECO:0000313" key="1">
    <source>
        <dbReference type="EMBL" id="KAF6830542.1"/>
    </source>
</evidence>